<reference evidence="2 3" key="1">
    <citation type="submission" date="2014-09" db="EMBL/GenBank/DDBJ databases">
        <title>Genome sequence of Flavobacterium aquidurense RC62.</title>
        <authorList>
            <person name="Kim J.F."/>
            <person name="Kwak M.-J."/>
        </authorList>
    </citation>
    <scope>NUCLEOTIDE SEQUENCE [LARGE SCALE GENOMIC DNA]</scope>
    <source>
        <strain evidence="2 3">RC62</strain>
    </source>
</reference>
<keyword evidence="1" id="KW-0472">Membrane</keyword>
<proteinExistence type="predicted"/>
<keyword evidence="1" id="KW-0812">Transmembrane</keyword>
<accession>A0A0Q0RYV3</accession>
<dbReference type="STRING" id="362413.RC62_3677"/>
<dbReference type="EMBL" id="JRLF01000006">
    <property type="protein sequence ID" value="KQB42670.1"/>
    <property type="molecule type" value="Genomic_DNA"/>
</dbReference>
<organism evidence="2 3">
    <name type="scientific">Flavobacterium aquidurense</name>
    <dbReference type="NCBI Taxonomy" id="362413"/>
    <lineage>
        <taxon>Bacteria</taxon>
        <taxon>Pseudomonadati</taxon>
        <taxon>Bacteroidota</taxon>
        <taxon>Flavobacteriia</taxon>
        <taxon>Flavobacteriales</taxon>
        <taxon>Flavobacteriaceae</taxon>
        <taxon>Flavobacterium</taxon>
    </lineage>
</organism>
<evidence type="ECO:0000313" key="3">
    <source>
        <dbReference type="Proteomes" id="UP000050443"/>
    </source>
</evidence>
<evidence type="ECO:0000256" key="1">
    <source>
        <dbReference type="SAM" id="Phobius"/>
    </source>
</evidence>
<protein>
    <submittedName>
        <fullName evidence="2">Uncharacterized protein</fullName>
    </submittedName>
</protein>
<dbReference type="PATRIC" id="fig|362413.3.peg.3602"/>
<feature type="transmembrane region" description="Helical" evidence="1">
    <location>
        <begin position="20"/>
        <end position="40"/>
    </location>
</feature>
<evidence type="ECO:0000313" key="2">
    <source>
        <dbReference type="EMBL" id="KQB42670.1"/>
    </source>
</evidence>
<dbReference type="RefSeq" id="WP_055092725.1">
    <property type="nucleotide sequence ID" value="NZ_JRLF01000006.1"/>
</dbReference>
<sequence length="90" mass="9905">MENTINTNTPDEAVKNINNYYPAIYFLCAGLGSLAVGSALKMFGKNQMGSVISKFTMPLIAVGLYKTLKNISPTENTEQTNQNVEQIEKE</sequence>
<comment type="caution">
    <text evidence="2">The sequence shown here is derived from an EMBL/GenBank/DDBJ whole genome shotgun (WGS) entry which is preliminary data.</text>
</comment>
<keyword evidence="1" id="KW-1133">Transmembrane helix</keyword>
<gene>
    <name evidence="2" type="ORF">RC62_3677</name>
</gene>
<dbReference type="OrthoDB" id="9840240at2"/>
<dbReference type="AlphaFoldDB" id="A0A0Q0RYV3"/>
<dbReference type="Proteomes" id="UP000050443">
    <property type="component" value="Unassembled WGS sequence"/>
</dbReference>
<name>A0A0Q0RYV3_9FLAO</name>